<gene>
    <name evidence="1" type="ORF">JIN84_20875</name>
</gene>
<dbReference type="Proteomes" id="UP000600139">
    <property type="component" value="Unassembled WGS sequence"/>
</dbReference>
<reference evidence="1" key="1">
    <citation type="submission" date="2021-01" db="EMBL/GenBank/DDBJ databases">
        <title>Modified the classification status of verrucomicrobia.</title>
        <authorList>
            <person name="Feng X."/>
        </authorList>
    </citation>
    <scope>NUCLEOTIDE SEQUENCE</scope>
    <source>
        <strain evidence="1">JCM 18052</strain>
    </source>
</reference>
<proteinExistence type="predicted"/>
<evidence type="ECO:0000313" key="1">
    <source>
        <dbReference type="EMBL" id="MBK1818089.1"/>
    </source>
</evidence>
<accession>A0A934RAN4</accession>
<dbReference type="AlphaFoldDB" id="A0A934RAN4"/>
<evidence type="ECO:0000313" key="2">
    <source>
        <dbReference type="Proteomes" id="UP000600139"/>
    </source>
</evidence>
<organism evidence="1 2">
    <name type="scientific">Luteolibacter yonseiensis</name>
    <dbReference type="NCBI Taxonomy" id="1144680"/>
    <lineage>
        <taxon>Bacteria</taxon>
        <taxon>Pseudomonadati</taxon>
        <taxon>Verrucomicrobiota</taxon>
        <taxon>Verrucomicrobiia</taxon>
        <taxon>Verrucomicrobiales</taxon>
        <taxon>Verrucomicrobiaceae</taxon>
        <taxon>Luteolibacter</taxon>
    </lineage>
</organism>
<sequence length="137" mass="15367">MKTLLHTPLGENQDESVANLVRDLCGIRNRRISDYDDYTLFNFLEVVVKEDSKSLSSDHLAAPMILDQKLGKLQDLGIYSVCKELNNGDTLEAEAGTILVKFLKKRFTAPASSGKSAEVSAHDLDVRIIQQRRRNAY</sequence>
<name>A0A934RAN4_9BACT</name>
<protein>
    <submittedName>
        <fullName evidence="1">Uncharacterized protein</fullName>
    </submittedName>
</protein>
<dbReference type="EMBL" id="JAENIK010000013">
    <property type="protein sequence ID" value="MBK1818089.1"/>
    <property type="molecule type" value="Genomic_DNA"/>
</dbReference>
<keyword evidence="2" id="KW-1185">Reference proteome</keyword>
<dbReference type="RefSeq" id="WP_200353043.1">
    <property type="nucleotide sequence ID" value="NZ_BAABHZ010000002.1"/>
</dbReference>
<comment type="caution">
    <text evidence="1">The sequence shown here is derived from an EMBL/GenBank/DDBJ whole genome shotgun (WGS) entry which is preliminary data.</text>
</comment>